<keyword evidence="2" id="KW-1185">Reference proteome</keyword>
<dbReference type="KEGG" id="vg:40088434"/>
<accession>A0A2L0V097</accession>
<sequence length="46" mass="5662">MPSKTTRARFNSVHSDIYIDIEFDEYLRLPNETFYQYIDRINERFG</sequence>
<dbReference type="Proteomes" id="UP000223025">
    <property type="component" value="Segment"/>
</dbReference>
<dbReference type="EMBL" id="MF403008">
    <property type="protein sequence ID" value="AUZ95190.1"/>
    <property type="molecule type" value="Genomic_DNA"/>
</dbReference>
<evidence type="ECO:0000313" key="2">
    <source>
        <dbReference type="Proteomes" id="UP000223025"/>
    </source>
</evidence>
<dbReference type="GeneID" id="40088434"/>
<dbReference type="RefSeq" id="YP_009612096.1">
    <property type="nucleotide sequence ID" value="NC_042013.1"/>
</dbReference>
<evidence type="ECO:0000313" key="1">
    <source>
        <dbReference type="EMBL" id="AUZ95190.1"/>
    </source>
</evidence>
<protein>
    <submittedName>
        <fullName evidence="1">Uncharacterized protein</fullName>
    </submittedName>
</protein>
<proteinExistence type="predicted"/>
<name>A0A2L0V097_9CAUD</name>
<reference evidence="1 2" key="1">
    <citation type="submission" date="2017-06" db="EMBL/GenBank/DDBJ databases">
        <authorList>
            <person name="Kim H.J."/>
            <person name="Triplett B.A."/>
        </authorList>
    </citation>
    <scope>NUCLEOTIDE SEQUENCE [LARGE SCALE GENOMIC DNA]</scope>
</reference>
<organism evidence="1 2">
    <name type="scientific">Agrobacterium phage Atu_ph07</name>
    <dbReference type="NCBI Taxonomy" id="2024264"/>
    <lineage>
        <taxon>Viruses</taxon>
        <taxon>Duplodnaviria</taxon>
        <taxon>Heunggongvirae</taxon>
        <taxon>Uroviricota</taxon>
        <taxon>Caudoviricetes</taxon>
        <taxon>Polybotosvirus</taxon>
        <taxon>Polybotosvirus Atuph07</taxon>
    </lineage>
</organism>